<feature type="domain" description="HTH CENPB-type" evidence="2">
    <location>
        <begin position="66"/>
        <end position="138"/>
    </location>
</feature>
<reference evidence="3 4" key="1">
    <citation type="submission" date="2013-11" db="EMBL/GenBank/DDBJ databases">
        <title>The Genome Sequence of Phytophthora parasitica P1976.</title>
        <authorList>
            <consortium name="The Broad Institute Genomics Platform"/>
            <person name="Russ C."/>
            <person name="Tyler B."/>
            <person name="Panabieres F."/>
            <person name="Shan W."/>
            <person name="Tripathy S."/>
            <person name="Grunwald N."/>
            <person name="Machado M."/>
            <person name="Johnson C.S."/>
            <person name="Walker B."/>
            <person name="Young S."/>
            <person name="Zeng Q."/>
            <person name="Gargeya S."/>
            <person name="Fitzgerald M."/>
            <person name="Haas B."/>
            <person name="Abouelleil A."/>
            <person name="Allen A.W."/>
            <person name="Alvarado L."/>
            <person name="Arachchi H.M."/>
            <person name="Berlin A.M."/>
            <person name="Chapman S.B."/>
            <person name="Gainer-Dewar J."/>
            <person name="Goldberg J."/>
            <person name="Griggs A."/>
            <person name="Gujja S."/>
            <person name="Hansen M."/>
            <person name="Howarth C."/>
            <person name="Imamovic A."/>
            <person name="Ireland A."/>
            <person name="Larimer J."/>
            <person name="McCowan C."/>
            <person name="Murphy C."/>
            <person name="Pearson M."/>
            <person name="Poon T.W."/>
            <person name="Priest M."/>
            <person name="Roberts A."/>
            <person name="Saif S."/>
            <person name="Shea T."/>
            <person name="Sisk P."/>
            <person name="Sykes S."/>
            <person name="Wortman J."/>
            <person name="Nusbaum C."/>
            <person name="Birren B."/>
        </authorList>
    </citation>
    <scope>NUCLEOTIDE SEQUENCE [LARGE SCALE GENOMIC DNA]</scope>
    <source>
        <strain evidence="3 4">P1976</strain>
    </source>
</reference>
<gene>
    <name evidence="3" type="ORF">F444_04533</name>
</gene>
<proteinExistence type="predicted"/>
<dbReference type="AlphaFoldDB" id="A0A081AQD1"/>
<dbReference type="InterPro" id="IPR009057">
    <property type="entry name" value="Homeodomain-like_sf"/>
</dbReference>
<dbReference type="Gene3D" id="1.10.10.60">
    <property type="entry name" value="Homeodomain-like"/>
    <property type="match status" value="1"/>
</dbReference>
<dbReference type="Proteomes" id="UP000028582">
    <property type="component" value="Unassembled WGS sequence"/>
</dbReference>
<evidence type="ECO:0000256" key="1">
    <source>
        <dbReference type="ARBA" id="ARBA00023125"/>
    </source>
</evidence>
<dbReference type="GO" id="GO:0003677">
    <property type="term" value="F:DNA binding"/>
    <property type="evidence" value="ECO:0007669"/>
    <property type="project" value="UniProtKB-KW"/>
</dbReference>
<sequence length="198" mass="23086">MATTPLQTLTLDEKLQVSLKIQRTPNIQNAGVIDWVQAKFKKSVSISTIRRIRYKPPTYFCSSNTSATRHRRVKFPELEQQLLEFFHRQEGNTIISGDIFLMKARDIKTALQITDDQLRLNNGWLAKFKKRNGISSKRLHGEADAVTTVQVRSARYLLQEITKQYKPEYIYNFDESARFYRLAPNQTLATMKKKEKKT</sequence>
<dbReference type="OrthoDB" id="144196at2759"/>
<comment type="caution">
    <text evidence="3">The sequence shown here is derived from an EMBL/GenBank/DDBJ whole genome shotgun (WGS) entry which is preliminary data.</text>
</comment>
<organism evidence="3 4">
    <name type="scientific">Phytophthora nicotianae P1976</name>
    <dbReference type="NCBI Taxonomy" id="1317066"/>
    <lineage>
        <taxon>Eukaryota</taxon>
        <taxon>Sar</taxon>
        <taxon>Stramenopiles</taxon>
        <taxon>Oomycota</taxon>
        <taxon>Peronosporomycetes</taxon>
        <taxon>Peronosporales</taxon>
        <taxon>Peronosporaceae</taxon>
        <taxon>Phytophthora</taxon>
    </lineage>
</organism>
<evidence type="ECO:0000313" key="4">
    <source>
        <dbReference type="Proteomes" id="UP000028582"/>
    </source>
</evidence>
<dbReference type="SUPFAM" id="SSF46689">
    <property type="entry name" value="Homeodomain-like"/>
    <property type="match status" value="1"/>
</dbReference>
<evidence type="ECO:0000259" key="2">
    <source>
        <dbReference type="PROSITE" id="PS51253"/>
    </source>
</evidence>
<dbReference type="PROSITE" id="PS51253">
    <property type="entry name" value="HTH_CENPB"/>
    <property type="match status" value="1"/>
</dbReference>
<name>A0A081AQD1_PHYNI</name>
<dbReference type="EMBL" id="ANJA01000911">
    <property type="protein sequence ID" value="ETO81092.1"/>
    <property type="molecule type" value="Genomic_DNA"/>
</dbReference>
<keyword evidence="1" id="KW-0238">DNA-binding</keyword>
<evidence type="ECO:0000313" key="3">
    <source>
        <dbReference type="EMBL" id="ETO81092.1"/>
    </source>
</evidence>
<protein>
    <recommendedName>
        <fullName evidence="2">HTH CENPB-type domain-containing protein</fullName>
    </recommendedName>
</protein>
<accession>A0A081AQD1</accession>
<dbReference type="SMART" id="SM00674">
    <property type="entry name" value="CENPB"/>
    <property type="match status" value="1"/>
</dbReference>
<dbReference type="InterPro" id="IPR006600">
    <property type="entry name" value="HTH_CenpB_DNA-bd_dom"/>
</dbReference>
<dbReference type="Pfam" id="PF03221">
    <property type="entry name" value="HTH_Tnp_Tc5"/>
    <property type="match status" value="1"/>
</dbReference>